<name>A0A921STP2_9FIRM</name>
<comment type="caution">
    <text evidence="2">The sequence shown here is derived from an EMBL/GenBank/DDBJ whole genome shotgun (WGS) entry which is preliminary data.</text>
</comment>
<dbReference type="PANTHER" id="PTHR33434:SF2">
    <property type="entry name" value="FATTY ACID-BINDING PROTEIN TM_1468"/>
    <property type="match status" value="1"/>
</dbReference>
<dbReference type="InterPro" id="IPR050270">
    <property type="entry name" value="DegV_domain_contain"/>
</dbReference>
<dbReference type="Pfam" id="PF02645">
    <property type="entry name" value="DegV"/>
    <property type="match status" value="1"/>
</dbReference>
<dbReference type="PROSITE" id="PS51482">
    <property type="entry name" value="DEGV"/>
    <property type="match status" value="1"/>
</dbReference>
<dbReference type="GO" id="GO:0008289">
    <property type="term" value="F:lipid binding"/>
    <property type="evidence" value="ECO:0007669"/>
    <property type="project" value="UniProtKB-KW"/>
</dbReference>
<dbReference type="InterPro" id="IPR043168">
    <property type="entry name" value="DegV_C"/>
</dbReference>
<evidence type="ECO:0000256" key="1">
    <source>
        <dbReference type="ARBA" id="ARBA00023121"/>
    </source>
</evidence>
<dbReference type="InterPro" id="IPR003797">
    <property type="entry name" value="DegV"/>
</dbReference>
<gene>
    <name evidence="2" type="ORF">K8V01_10485</name>
</gene>
<dbReference type="Proteomes" id="UP000760668">
    <property type="component" value="Unassembled WGS sequence"/>
</dbReference>
<accession>A0A921STP2</accession>
<dbReference type="Gene3D" id="3.40.50.10170">
    <property type="match status" value="1"/>
</dbReference>
<dbReference type="AlphaFoldDB" id="A0A921STP2"/>
<reference evidence="2" key="2">
    <citation type="submission" date="2021-09" db="EMBL/GenBank/DDBJ databases">
        <authorList>
            <person name="Gilroy R."/>
        </authorList>
    </citation>
    <scope>NUCLEOTIDE SEQUENCE</scope>
    <source>
        <strain evidence="2">CHK179-5677</strain>
    </source>
</reference>
<dbReference type="Gene3D" id="3.30.1180.10">
    <property type="match status" value="1"/>
</dbReference>
<dbReference type="RefSeq" id="WP_295368791.1">
    <property type="nucleotide sequence ID" value="NZ_DYUC01000105.1"/>
</dbReference>
<proteinExistence type="predicted"/>
<dbReference type="EMBL" id="DYUC01000105">
    <property type="protein sequence ID" value="HJG87429.1"/>
    <property type="molecule type" value="Genomic_DNA"/>
</dbReference>
<dbReference type="NCBIfam" id="TIGR00762">
    <property type="entry name" value="DegV"/>
    <property type="match status" value="1"/>
</dbReference>
<evidence type="ECO:0000313" key="3">
    <source>
        <dbReference type="Proteomes" id="UP000760668"/>
    </source>
</evidence>
<dbReference type="PANTHER" id="PTHR33434">
    <property type="entry name" value="DEGV DOMAIN-CONTAINING PROTEIN DR_1986-RELATED"/>
    <property type="match status" value="1"/>
</dbReference>
<evidence type="ECO:0000313" key="2">
    <source>
        <dbReference type="EMBL" id="HJG87429.1"/>
    </source>
</evidence>
<reference evidence="2" key="1">
    <citation type="journal article" date="2021" name="PeerJ">
        <title>Extensive microbial diversity within the chicken gut microbiome revealed by metagenomics and culture.</title>
        <authorList>
            <person name="Gilroy R."/>
            <person name="Ravi A."/>
            <person name="Getino M."/>
            <person name="Pursley I."/>
            <person name="Horton D.L."/>
            <person name="Alikhan N.F."/>
            <person name="Baker D."/>
            <person name="Gharbi K."/>
            <person name="Hall N."/>
            <person name="Watson M."/>
            <person name="Adriaenssens E.M."/>
            <person name="Foster-Nyarko E."/>
            <person name="Jarju S."/>
            <person name="Secka A."/>
            <person name="Antonio M."/>
            <person name="Oren A."/>
            <person name="Chaudhuri R.R."/>
            <person name="La Ragione R."/>
            <person name="Hildebrand F."/>
            <person name="Pallen M.J."/>
        </authorList>
    </citation>
    <scope>NUCLEOTIDE SEQUENCE</scope>
    <source>
        <strain evidence="2">CHK179-5677</strain>
    </source>
</reference>
<keyword evidence="1" id="KW-0446">Lipid-binding</keyword>
<organism evidence="2 3">
    <name type="scientific">Pseudoflavonifractor capillosus</name>
    <dbReference type="NCBI Taxonomy" id="106588"/>
    <lineage>
        <taxon>Bacteria</taxon>
        <taxon>Bacillati</taxon>
        <taxon>Bacillota</taxon>
        <taxon>Clostridia</taxon>
        <taxon>Eubacteriales</taxon>
        <taxon>Oscillospiraceae</taxon>
        <taxon>Pseudoflavonifractor</taxon>
    </lineage>
</organism>
<sequence>MIALSNPYKIAILTDSCADLSEELRAGKPIYTVPLKIACRDGEYFDGVDIFAPDIYRRLEAGELPKTSLPDFFTADRILSRIKAEGYERVLAIHLSSGLSGTYNMVRLLAEGRHDLEIAVFDSLSGALGMGVSVLQAWEDIDNGMSWDELVKERVPRLLANTFPFFSVDTLEYLAKGGRIGKVTAMAGTMLNIKPLITFAADGQLQSIAKVRGRKAVQDKLIELVRKSLGDHKRYNLAVANGGAPEEMAQLRARMEQLFPNYDHFWQGEMDATLSVYIGCGALGAGVQVLD</sequence>
<protein>
    <submittedName>
        <fullName evidence="2">DegV family protein</fullName>
    </submittedName>
</protein>
<dbReference type="SUPFAM" id="SSF82549">
    <property type="entry name" value="DAK1/DegV-like"/>
    <property type="match status" value="1"/>
</dbReference>